<dbReference type="PANTHER" id="PTHR46229:SF2">
    <property type="entry name" value="BOLA-LIKE PROTEIN 1"/>
    <property type="match status" value="1"/>
</dbReference>
<dbReference type="EMBL" id="JBAFSM010000016">
    <property type="protein sequence ID" value="MEG3437569.1"/>
    <property type="molecule type" value="Genomic_DNA"/>
</dbReference>
<reference evidence="3 4" key="1">
    <citation type="submission" date="2024-01" db="EMBL/GenBank/DDBJ databases">
        <title>Genomic insights into the taxonomy and metabolism of the cyanobacterium Pannus brasiliensis CCIBt3594.</title>
        <authorList>
            <person name="Machado M."/>
            <person name="Botero N.B."/>
            <person name="Andreote A.P.D."/>
            <person name="Feitosa A.M.T."/>
            <person name="Popin R."/>
            <person name="Sivonen K."/>
            <person name="Fiore M.F."/>
        </authorList>
    </citation>
    <scope>NUCLEOTIDE SEQUENCE [LARGE SCALE GENOMIC DNA]</scope>
    <source>
        <strain evidence="3 4">CCIBt3594</strain>
    </source>
</reference>
<accession>A0AAW9QR69</accession>
<dbReference type="PANTHER" id="PTHR46229">
    <property type="entry name" value="BOLA TRANSCRIPTION REGULATOR"/>
    <property type="match status" value="1"/>
</dbReference>
<dbReference type="SUPFAM" id="SSF82657">
    <property type="entry name" value="BolA-like"/>
    <property type="match status" value="1"/>
</dbReference>
<proteinExistence type="inferred from homology"/>
<evidence type="ECO:0000256" key="1">
    <source>
        <dbReference type="ARBA" id="ARBA00005578"/>
    </source>
</evidence>
<dbReference type="PIRSF" id="PIRSF003113">
    <property type="entry name" value="BolA"/>
    <property type="match status" value="1"/>
</dbReference>
<protein>
    <submittedName>
        <fullName evidence="3">BolA family transcriptional regulator</fullName>
    </submittedName>
</protein>
<gene>
    <name evidence="3" type="ORF">V0288_10605</name>
</gene>
<organism evidence="3 4">
    <name type="scientific">Pannus brasiliensis CCIBt3594</name>
    <dbReference type="NCBI Taxonomy" id="1427578"/>
    <lineage>
        <taxon>Bacteria</taxon>
        <taxon>Bacillati</taxon>
        <taxon>Cyanobacteriota</taxon>
        <taxon>Cyanophyceae</taxon>
        <taxon>Oscillatoriophycideae</taxon>
        <taxon>Chroococcales</taxon>
        <taxon>Microcystaceae</taxon>
        <taxon>Pannus</taxon>
    </lineage>
</organism>
<dbReference type="InterPro" id="IPR050961">
    <property type="entry name" value="BolA/IbaG_stress_morph_reg"/>
</dbReference>
<dbReference type="Proteomes" id="UP001328733">
    <property type="component" value="Unassembled WGS sequence"/>
</dbReference>
<comment type="similarity">
    <text evidence="1 2">Belongs to the BolA/IbaG family.</text>
</comment>
<dbReference type="RefSeq" id="WP_332865045.1">
    <property type="nucleotide sequence ID" value="NZ_JBAFSM010000016.1"/>
</dbReference>
<evidence type="ECO:0000313" key="4">
    <source>
        <dbReference type="Proteomes" id="UP001328733"/>
    </source>
</evidence>
<dbReference type="InterPro" id="IPR002634">
    <property type="entry name" value="BolA"/>
</dbReference>
<sequence>MVDFRQVETMIQDKIPDARVMIRDLTGGGDHLEAIVISTEFAGKTRVKQHQMVYGALQEALATEAIHALALQTFTPETWDARK</sequence>
<dbReference type="AlphaFoldDB" id="A0AAW9QR69"/>
<dbReference type="Pfam" id="PF01722">
    <property type="entry name" value="BolA"/>
    <property type="match status" value="1"/>
</dbReference>
<evidence type="ECO:0000256" key="2">
    <source>
        <dbReference type="RuleBase" id="RU003860"/>
    </source>
</evidence>
<dbReference type="InterPro" id="IPR036065">
    <property type="entry name" value="BolA-like_sf"/>
</dbReference>
<comment type="caution">
    <text evidence="3">The sequence shown here is derived from an EMBL/GenBank/DDBJ whole genome shotgun (WGS) entry which is preliminary data.</text>
</comment>
<name>A0AAW9QR69_9CHRO</name>
<dbReference type="Gene3D" id="3.30.300.90">
    <property type="entry name" value="BolA-like"/>
    <property type="match status" value="1"/>
</dbReference>
<keyword evidence="4" id="KW-1185">Reference proteome</keyword>
<evidence type="ECO:0000313" key="3">
    <source>
        <dbReference type="EMBL" id="MEG3437569.1"/>
    </source>
</evidence>